<gene>
    <name evidence="2" type="ORF">CJD38_13870</name>
</gene>
<keyword evidence="1" id="KW-0472">Membrane</keyword>
<feature type="transmembrane region" description="Helical" evidence="1">
    <location>
        <begin position="22"/>
        <end position="38"/>
    </location>
</feature>
<dbReference type="EMBL" id="QANS01000005">
    <property type="protein sequence ID" value="PTU30589.1"/>
    <property type="molecule type" value="Genomic_DNA"/>
</dbReference>
<feature type="transmembrane region" description="Helical" evidence="1">
    <location>
        <begin position="156"/>
        <end position="174"/>
    </location>
</feature>
<reference evidence="2 3" key="1">
    <citation type="submission" date="2018-04" db="EMBL/GenBank/DDBJ databases">
        <title>Novel species isolated from glacier.</title>
        <authorList>
            <person name="Liu Q."/>
            <person name="Xin Y.-H."/>
        </authorList>
    </citation>
    <scope>NUCLEOTIDE SEQUENCE [LARGE SCALE GENOMIC DNA]</scope>
    <source>
        <strain evidence="2 3">GT1R17</strain>
    </source>
</reference>
<evidence type="ECO:0000256" key="1">
    <source>
        <dbReference type="SAM" id="Phobius"/>
    </source>
</evidence>
<name>A0A2T5MDE3_9GAMM</name>
<dbReference type="OrthoDB" id="7020317at2"/>
<dbReference type="AlphaFoldDB" id="A0A2T5MDE3"/>
<feature type="transmembrane region" description="Helical" evidence="1">
    <location>
        <begin position="115"/>
        <end position="136"/>
    </location>
</feature>
<dbReference type="RefSeq" id="WP_107940961.1">
    <property type="nucleotide sequence ID" value="NZ_QANS01000005.1"/>
</dbReference>
<evidence type="ECO:0000313" key="3">
    <source>
        <dbReference type="Proteomes" id="UP000244248"/>
    </source>
</evidence>
<protein>
    <submittedName>
        <fullName evidence="2">Uncharacterized protein</fullName>
    </submittedName>
</protein>
<proteinExistence type="predicted"/>
<feature type="transmembrane region" description="Helical" evidence="1">
    <location>
        <begin position="75"/>
        <end position="94"/>
    </location>
</feature>
<comment type="caution">
    <text evidence="2">The sequence shown here is derived from an EMBL/GenBank/DDBJ whole genome shotgun (WGS) entry which is preliminary data.</text>
</comment>
<keyword evidence="1" id="KW-0812">Transmembrane</keyword>
<keyword evidence="1" id="KW-1133">Transmembrane helix</keyword>
<evidence type="ECO:0000313" key="2">
    <source>
        <dbReference type="EMBL" id="PTU30589.1"/>
    </source>
</evidence>
<keyword evidence="3" id="KW-1185">Reference proteome</keyword>
<sequence>MYLPSDPKVWNEIAQDPLIKRPIFWLPIAFVILIPFLTDEDQIRTSLLVQQFVAALSYLVPSIDTWVQRSEFPSTTGFLFSIYWVLMPYYFLIFAGIKDKSEYVKIWRSTGWKRYFSPLILISIPLAYGLIFYFFAFPEESNCSHECIHRSPSLQNFWGICSVIGITSLSAEVFRWMKNFKAIYFSELQEGENT</sequence>
<dbReference type="Proteomes" id="UP000244248">
    <property type="component" value="Unassembled WGS sequence"/>
</dbReference>
<accession>A0A2T5MDE3</accession>
<organism evidence="2 3">
    <name type="scientific">Stenotrophobium rhamnosiphilum</name>
    <dbReference type="NCBI Taxonomy" id="2029166"/>
    <lineage>
        <taxon>Bacteria</taxon>
        <taxon>Pseudomonadati</taxon>
        <taxon>Pseudomonadota</taxon>
        <taxon>Gammaproteobacteria</taxon>
        <taxon>Nevskiales</taxon>
        <taxon>Nevskiaceae</taxon>
        <taxon>Stenotrophobium</taxon>
    </lineage>
</organism>